<name>A0ABS7EKS9_9GAMM</name>
<dbReference type="EMBL" id="JAHZSS010000035">
    <property type="protein sequence ID" value="MBW8192949.1"/>
    <property type="molecule type" value="Genomic_DNA"/>
</dbReference>
<evidence type="ECO:0000313" key="2">
    <source>
        <dbReference type="Proteomes" id="UP001166251"/>
    </source>
</evidence>
<keyword evidence="2" id="KW-1185">Reference proteome</keyword>
<comment type="caution">
    <text evidence="1">The sequence shown here is derived from an EMBL/GenBank/DDBJ whole genome shotgun (WGS) entry which is preliminary data.</text>
</comment>
<dbReference type="Proteomes" id="UP001166251">
    <property type="component" value="Unassembled WGS sequence"/>
</dbReference>
<reference evidence="1" key="1">
    <citation type="submission" date="2021-07" db="EMBL/GenBank/DDBJ databases">
        <title>Neiella marina sp. nov., isolated from the intestinal content of sea cucumber Apostichopus japonicus.</title>
        <authorList>
            <person name="Bai X."/>
        </authorList>
    </citation>
    <scope>NUCLEOTIDE SEQUENCE</scope>
    <source>
        <strain evidence="1">126</strain>
    </source>
</reference>
<gene>
    <name evidence="1" type="ORF">K0504_18105</name>
</gene>
<sequence length="70" mass="8252">MTTAELFRQAMLKKATQEQVNELKIRLKRTLNYWYEVVPTAKPGSLFHRSALKFVDETKRRLSLVEQLPC</sequence>
<protein>
    <submittedName>
        <fullName evidence="1">Uncharacterized protein</fullName>
    </submittedName>
</protein>
<accession>A0ABS7EKS9</accession>
<proteinExistence type="predicted"/>
<dbReference type="RefSeq" id="WP_220105570.1">
    <property type="nucleotide sequence ID" value="NZ_JAHZSS010000035.1"/>
</dbReference>
<evidence type="ECO:0000313" key="1">
    <source>
        <dbReference type="EMBL" id="MBW8192949.1"/>
    </source>
</evidence>
<organism evidence="1 2">
    <name type="scientific">Neiella holothuriorum</name>
    <dbReference type="NCBI Taxonomy" id="2870530"/>
    <lineage>
        <taxon>Bacteria</taxon>
        <taxon>Pseudomonadati</taxon>
        <taxon>Pseudomonadota</taxon>
        <taxon>Gammaproteobacteria</taxon>
        <taxon>Alteromonadales</taxon>
        <taxon>Echinimonadaceae</taxon>
        <taxon>Neiella</taxon>
    </lineage>
</organism>